<name>A0A1Q8CN94_9PSEU</name>
<feature type="transmembrane region" description="Helical" evidence="1">
    <location>
        <begin position="212"/>
        <end position="235"/>
    </location>
</feature>
<dbReference type="STRING" id="1912961.BU204_20515"/>
<comment type="caution">
    <text evidence="2">The sequence shown here is derived from an EMBL/GenBank/DDBJ whole genome shotgun (WGS) entry which is preliminary data.</text>
</comment>
<protein>
    <submittedName>
        <fullName evidence="2">Cytochrome C biogenesis protein ResC</fullName>
    </submittedName>
</protein>
<dbReference type="EMBL" id="MSIE01000037">
    <property type="protein sequence ID" value="OLF15819.1"/>
    <property type="molecule type" value="Genomic_DNA"/>
</dbReference>
<proteinExistence type="predicted"/>
<gene>
    <name evidence="2" type="ORF">BU204_20515</name>
</gene>
<keyword evidence="1" id="KW-0812">Transmembrane</keyword>
<dbReference type="PANTHER" id="PTHR31272">
    <property type="entry name" value="CYTOCHROME C-TYPE BIOGENESIS PROTEIN HI_1454-RELATED"/>
    <property type="match status" value="1"/>
</dbReference>
<evidence type="ECO:0000313" key="2">
    <source>
        <dbReference type="EMBL" id="OLF15819.1"/>
    </source>
</evidence>
<dbReference type="PANTHER" id="PTHR31272:SF4">
    <property type="entry name" value="CYTOCHROME C-TYPE BIOGENESIS PROTEIN HI_1454-RELATED"/>
    <property type="match status" value="1"/>
</dbReference>
<dbReference type="OrthoDB" id="9803065at2"/>
<keyword evidence="1" id="KW-0472">Membrane</keyword>
<evidence type="ECO:0000256" key="1">
    <source>
        <dbReference type="SAM" id="Phobius"/>
    </source>
</evidence>
<organism evidence="2 3">
    <name type="scientific">Actinophytocola xanthii</name>
    <dbReference type="NCBI Taxonomy" id="1912961"/>
    <lineage>
        <taxon>Bacteria</taxon>
        <taxon>Bacillati</taxon>
        <taxon>Actinomycetota</taxon>
        <taxon>Actinomycetes</taxon>
        <taxon>Pseudonocardiales</taxon>
        <taxon>Pseudonocardiaceae</taxon>
    </lineage>
</organism>
<keyword evidence="3" id="KW-1185">Reference proteome</keyword>
<sequence length="293" mass="29651">MGSVDPAALAFDGPLLLAGGVSLLAGIISFASPCVVPLVPGYLAYLAALVGADAPPVTVPAKAPAGARAPASDGAEASGAVEGVVEDAEDGAVEGSVAAGRWRVVGAVGLFVLGFTAVFAATVGSLVWLADALLVNQDLLQRIGGVVTIAMALVFVGLVPGLQRDLRLHRVPRLGLAGAPVLGAIFGLGWTPCLGPTLSSVMIMASSTGGTAVRGFALVLLYCLGLGLPFLVIALGARWTVRTSGWLRRNSRTIQLLGGGLLFVVGVLLVTGLWGEITSWLRDAVVTDTTLPL</sequence>
<reference evidence="2 3" key="1">
    <citation type="submission" date="2016-12" db="EMBL/GenBank/DDBJ databases">
        <title>The draft genome sequence of Actinophytocola sp. 11-183.</title>
        <authorList>
            <person name="Wang W."/>
            <person name="Yuan L."/>
        </authorList>
    </citation>
    <scope>NUCLEOTIDE SEQUENCE [LARGE SCALE GENOMIC DNA]</scope>
    <source>
        <strain evidence="2 3">11-183</strain>
    </source>
</reference>
<accession>A0A1Q8CN94</accession>
<dbReference type="AlphaFoldDB" id="A0A1Q8CN94"/>
<dbReference type="Proteomes" id="UP000185596">
    <property type="component" value="Unassembled WGS sequence"/>
</dbReference>
<feature type="transmembrane region" description="Helical" evidence="1">
    <location>
        <begin position="142"/>
        <end position="162"/>
    </location>
</feature>
<keyword evidence="1" id="KW-1133">Transmembrane helix</keyword>
<feature type="transmembrane region" description="Helical" evidence="1">
    <location>
        <begin position="256"/>
        <end position="275"/>
    </location>
</feature>
<feature type="transmembrane region" description="Helical" evidence="1">
    <location>
        <begin position="15"/>
        <end position="39"/>
    </location>
</feature>
<dbReference type="RefSeq" id="WP_075127350.1">
    <property type="nucleotide sequence ID" value="NZ_MSIE01000037.1"/>
</dbReference>
<feature type="transmembrane region" description="Helical" evidence="1">
    <location>
        <begin position="174"/>
        <end position="192"/>
    </location>
</feature>
<evidence type="ECO:0000313" key="3">
    <source>
        <dbReference type="Proteomes" id="UP000185596"/>
    </source>
</evidence>
<dbReference type="InterPro" id="IPR051790">
    <property type="entry name" value="Cytochrome_c-biogenesis_DsbD"/>
</dbReference>
<feature type="transmembrane region" description="Helical" evidence="1">
    <location>
        <begin position="104"/>
        <end position="130"/>
    </location>
</feature>